<dbReference type="GO" id="GO:0005886">
    <property type="term" value="C:plasma membrane"/>
    <property type="evidence" value="ECO:0007669"/>
    <property type="project" value="TreeGrafter"/>
</dbReference>
<comment type="similarity">
    <text evidence="2">Belongs to the beta-catenin family.</text>
</comment>
<keyword evidence="3" id="KW-0677">Repeat</keyword>
<dbReference type="Proteomes" id="UP000008672">
    <property type="component" value="Unassembled WGS sequence"/>
</dbReference>
<dbReference type="GO" id="GO:0098609">
    <property type="term" value="P:cell-cell adhesion"/>
    <property type="evidence" value="ECO:0007669"/>
    <property type="project" value="InterPro"/>
</dbReference>
<dbReference type="PANTHER" id="PTHR10372:SF3">
    <property type="entry name" value="PLAKOPHILIN-1"/>
    <property type="match status" value="1"/>
</dbReference>
<evidence type="ECO:0000256" key="3">
    <source>
        <dbReference type="ARBA" id="ARBA00022737"/>
    </source>
</evidence>
<feature type="repeat" description="ARM" evidence="6">
    <location>
        <begin position="302"/>
        <end position="344"/>
    </location>
</feature>
<evidence type="ECO:0000256" key="6">
    <source>
        <dbReference type="PROSITE-ProRule" id="PRU00259"/>
    </source>
</evidence>
<proteinExistence type="inferred from homology"/>
<dbReference type="InterPro" id="IPR028435">
    <property type="entry name" value="Plakophilin/d_Catenin"/>
</dbReference>
<dbReference type="GO" id="GO:0005912">
    <property type="term" value="C:adherens junction"/>
    <property type="evidence" value="ECO:0007669"/>
    <property type="project" value="TreeGrafter"/>
</dbReference>
<dbReference type="GeneTree" id="ENSGT00940000156735"/>
<keyword evidence="5" id="KW-0965">Cell junction</keyword>
<comment type="subcellular location">
    <subcellularLocation>
        <location evidence="1">Cell junction</location>
    </subcellularLocation>
</comment>
<dbReference type="InterPro" id="IPR000225">
    <property type="entry name" value="Armadillo"/>
</dbReference>
<reference evidence="8" key="1">
    <citation type="submission" date="2011-08" db="EMBL/GenBank/DDBJ databases">
        <title>The draft genome of Latimeria chalumnae.</title>
        <authorList>
            <person name="Di Palma F."/>
            <person name="Alfoldi J."/>
            <person name="Johnson J."/>
            <person name="Berlin A."/>
            <person name="Gnerre S."/>
            <person name="Jaffe D."/>
            <person name="MacCallum I."/>
            <person name="Young S."/>
            <person name="Walker B.J."/>
            <person name="Lander E."/>
            <person name="Lindblad-Toh K."/>
        </authorList>
    </citation>
    <scope>NUCLEOTIDE SEQUENCE [LARGE SCALE GENOMIC DNA]</scope>
    <source>
        <strain evidence="8">Wild caught</strain>
    </source>
</reference>
<evidence type="ECO:0000256" key="2">
    <source>
        <dbReference type="ARBA" id="ARBA00005462"/>
    </source>
</evidence>
<dbReference type="STRING" id="7897.ENSLACP00000013195"/>
<dbReference type="InParanoid" id="H3AU74"/>
<dbReference type="SUPFAM" id="SSF48371">
    <property type="entry name" value="ARM repeat"/>
    <property type="match status" value="1"/>
</dbReference>
<accession>H3AU74</accession>
<dbReference type="Ensembl" id="ENSLACT00000013291.1">
    <property type="protein sequence ID" value="ENSLACP00000013195.1"/>
    <property type="gene ID" value="ENSLACG00000011620.1"/>
</dbReference>
<organism evidence="7 8">
    <name type="scientific">Latimeria chalumnae</name>
    <name type="common">Coelacanth</name>
    <dbReference type="NCBI Taxonomy" id="7897"/>
    <lineage>
        <taxon>Eukaryota</taxon>
        <taxon>Metazoa</taxon>
        <taxon>Chordata</taxon>
        <taxon>Craniata</taxon>
        <taxon>Vertebrata</taxon>
        <taxon>Euteleostomi</taxon>
        <taxon>Coelacanthiformes</taxon>
        <taxon>Coelacanthidae</taxon>
        <taxon>Latimeria</taxon>
    </lineage>
</organism>
<dbReference type="FunCoup" id="H3AU74">
    <property type="interactions" value="197"/>
</dbReference>
<dbReference type="GO" id="GO:0005737">
    <property type="term" value="C:cytoplasm"/>
    <property type="evidence" value="ECO:0007669"/>
    <property type="project" value="TreeGrafter"/>
</dbReference>
<dbReference type="EMBL" id="AFYH01065406">
    <property type="status" value="NOT_ANNOTATED_CDS"/>
    <property type="molecule type" value="Genomic_DNA"/>
</dbReference>
<dbReference type="InterPro" id="IPR011989">
    <property type="entry name" value="ARM-like"/>
</dbReference>
<dbReference type="eggNOG" id="KOG1048">
    <property type="taxonomic scope" value="Eukaryota"/>
</dbReference>
<reference evidence="7" key="2">
    <citation type="submission" date="2025-08" db="UniProtKB">
        <authorList>
            <consortium name="Ensembl"/>
        </authorList>
    </citation>
    <scope>IDENTIFICATION</scope>
</reference>
<evidence type="ECO:0000256" key="1">
    <source>
        <dbReference type="ARBA" id="ARBA00004282"/>
    </source>
</evidence>
<dbReference type="EMBL" id="AFYH01065405">
    <property type="status" value="NOT_ANNOTATED_CDS"/>
    <property type="molecule type" value="Genomic_DNA"/>
</dbReference>
<dbReference type="OMA" id="YGAMTIQ"/>
<evidence type="ECO:0000313" key="7">
    <source>
        <dbReference type="Ensembl" id="ENSLACP00000013195.1"/>
    </source>
</evidence>
<keyword evidence="4" id="KW-0130">Cell adhesion</keyword>
<dbReference type="InterPro" id="IPR016024">
    <property type="entry name" value="ARM-type_fold"/>
</dbReference>
<protein>
    <submittedName>
        <fullName evidence="7">Plakophilin 1</fullName>
    </submittedName>
</protein>
<dbReference type="PANTHER" id="PTHR10372">
    <property type="entry name" value="PLAKOPHILLIN-RELATED"/>
    <property type="match status" value="1"/>
</dbReference>
<dbReference type="SMART" id="SM00185">
    <property type="entry name" value="ARM"/>
    <property type="match status" value="7"/>
</dbReference>
<dbReference type="Pfam" id="PF00514">
    <property type="entry name" value="Arm"/>
    <property type="match status" value="1"/>
</dbReference>
<reference evidence="7" key="3">
    <citation type="submission" date="2025-09" db="UniProtKB">
        <authorList>
            <consortium name="Ensembl"/>
        </authorList>
    </citation>
    <scope>IDENTIFICATION</scope>
</reference>
<dbReference type="GO" id="GO:0005634">
    <property type="term" value="C:nucleus"/>
    <property type="evidence" value="ECO:0007669"/>
    <property type="project" value="TreeGrafter"/>
</dbReference>
<name>H3AU74_LATCH</name>
<keyword evidence="8" id="KW-1185">Reference proteome</keyword>
<sequence length="744" mass="81599">MSCSHLRTALALEGLEKQHNSTLALPCDLKINSDKMEKQRRLREQVTLTIKRQKSRSQSLHSSQGKFGMFLGYLGDNYYVNIGIAVVQLVYCGYNVAEPEWSVYGQSFISNGVAQTGNHEGRNQRFYNTISHRPQRSRNGSVFYSPTSPDEFVGFFPGYMNSRSEPDLTIVKEQPAVSLKQVKGNDRNVRKNQKRYSYYSDINRSGTVAAQPPAISPTCSPCWERPTAASSTCNREIVSLTRLFPSAMISVSKDVVDGEMSITRAVELLCSDDLNLQLSGARFIQHASFLDSDIRKEVFANNGISKLISLLRSKNLEVQQAAAGALRNLVFKNKANKMETKRLGGILEAILALRGTSDVELQKQITEGLLWNLSSTEDLKNDLILDALPVLTDSIVVPYTGWSEDTMGTHREPIDREVFYNATGCLRNLSSAEQNGRQAMRNTQGLIDSLMSYTESCVANDKPDDKAMENCACILSNLSYQLHTEVPNKYSQLDFQPRVANADDKSSMGCFSQKADKIPEANQWDFPLPEEESNPKGVNLLSHPRAIQTYLALLGKSKSSTTLDGCASALQNLTSGKGMMSNVVGQMIAKGNGIAPITQLLQSSAPDAQKTATSLICNLSQQPMLQSAMGPKVLPSLAKVLSAGGQGSGNSDDLMASACHAMRNLALSNPLSAKSALQGGVLQSLMNLSKHSPTSKASQAASIFLCDMWAQKELQGFLKKEDFFFTHPGSKQRDSILPVFSPMF</sequence>
<dbReference type="HOGENOM" id="CLU_009111_3_1_1"/>
<dbReference type="Gene3D" id="1.25.10.10">
    <property type="entry name" value="Leucine-rich Repeat Variant"/>
    <property type="match status" value="1"/>
</dbReference>
<evidence type="ECO:0000256" key="5">
    <source>
        <dbReference type="ARBA" id="ARBA00022949"/>
    </source>
</evidence>
<gene>
    <name evidence="7" type="primary">PKP1</name>
</gene>
<evidence type="ECO:0000313" key="8">
    <source>
        <dbReference type="Proteomes" id="UP000008672"/>
    </source>
</evidence>
<dbReference type="PROSITE" id="PS50176">
    <property type="entry name" value="ARM_REPEAT"/>
    <property type="match status" value="1"/>
</dbReference>
<evidence type="ECO:0000256" key="4">
    <source>
        <dbReference type="ARBA" id="ARBA00022889"/>
    </source>
</evidence>
<dbReference type="Bgee" id="ENSLACG00000011620">
    <property type="expression patterns" value="Expressed in pectoral fin and 6 other cell types or tissues"/>
</dbReference>
<dbReference type="AlphaFoldDB" id="H3AU74"/>